<evidence type="ECO:0000313" key="1">
    <source>
        <dbReference type="EMBL" id="MST70132.1"/>
    </source>
</evidence>
<dbReference type="AlphaFoldDB" id="A0A6N7X3P8"/>
<sequence>MFINIGADYPDTSRLTVVIWGENRDDTTEDIVDSLLGKEVVAFGSPYEYNGAAQIEIMDPSELLTYEEFQELRANQ</sequence>
<gene>
    <name evidence="1" type="ORF">FYJ65_02060</name>
</gene>
<dbReference type="RefSeq" id="WP_154553697.1">
    <property type="nucleotide sequence ID" value="NZ_VUNA01000003.1"/>
</dbReference>
<name>A0A6N7X3P8_9FIRM</name>
<protein>
    <submittedName>
        <fullName evidence="1">Uncharacterized protein</fullName>
    </submittedName>
</protein>
<organism evidence="1 2">
    <name type="scientific">Mogibacterium kristiansenii</name>
    <dbReference type="NCBI Taxonomy" id="2606708"/>
    <lineage>
        <taxon>Bacteria</taxon>
        <taxon>Bacillati</taxon>
        <taxon>Bacillota</taxon>
        <taxon>Clostridia</taxon>
        <taxon>Peptostreptococcales</taxon>
        <taxon>Anaerovoracaceae</taxon>
        <taxon>Mogibacterium</taxon>
    </lineage>
</organism>
<evidence type="ECO:0000313" key="2">
    <source>
        <dbReference type="Proteomes" id="UP000469424"/>
    </source>
</evidence>
<comment type="caution">
    <text evidence="1">The sequence shown here is derived from an EMBL/GenBank/DDBJ whole genome shotgun (WGS) entry which is preliminary data.</text>
</comment>
<dbReference type="EMBL" id="VUNA01000003">
    <property type="protein sequence ID" value="MST70132.1"/>
    <property type="molecule type" value="Genomic_DNA"/>
</dbReference>
<keyword evidence="2" id="KW-1185">Reference proteome</keyword>
<accession>A0A6N7X3P8</accession>
<reference evidence="1 2" key="1">
    <citation type="submission" date="2019-08" db="EMBL/GenBank/DDBJ databases">
        <title>In-depth cultivation of the pig gut microbiome towards novel bacterial diversity and tailored functional studies.</title>
        <authorList>
            <person name="Wylensek D."/>
            <person name="Hitch T.C.A."/>
            <person name="Clavel T."/>
        </authorList>
    </citation>
    <scope>NUCLEOTIDE SEQUENCE [LARGE SCALE GENOMIC DNA]</scope>
    <source>
        <strain evidence="1 2">WCA-MUC-591-APC-4B</strain>
    </source>
</reference>
<dbReference type="Proteomes" id="UP000469424">
    <property type="component" value="Unassembled WGS sequence"/>
</dbReference>
<proteinExistence type="predicted"/>